<accession>A0A839DX52</accession>
<gene>
    <name evidence="2" type="ORF">FHX42_001264</name>
</gene>
<sequence length="83" mass="9513">MTTPDHVPTLRFIARCIHDDIRDSQFDGLTGDEAATAIAKRIEEAAEREEDRQDDSQGLSAGERAEVRQRWHESRRRADSEYA</sequence>
<keyword evidence="3" id="KW-1185">Reference proteome</keyword>
<feature type="compositionally biased region" description="Basic and acidic residues" evidence="1">
    <location>
        <begin position="41"/>
        <end position="55"/>
    </location>
</feature>
<organism evidence="2 3">
    <name type="scientific">Halosaccharopolyspora lacisalsi</name>
    <dbReference type="NCBI Taxonomy" id="1000566"/>
    <lineage>
        <taxon>Bacteria</taxon>
        <taxon>Bacillati</taxon>
        <taxon>Actinomycetota</taxon>
        <taxon>Actinomycetes</taxon>
        <taxon>Pseudonocardiales</taxon>
        <taxon>Pseudonocardiaceae</taxon>
        <taxon>Halosaccharopolyspora</taxon>
    </lineage>
</organism>
<protein>
    <submittedName>
        <fullName evidence="2">Uncharacterized protein</fullName>
    </submittedName>
</protein>
<feature type="compositionally biased region" description="Basic and acidic residues" evidence="1">
    <location>
        <begin position="63"/>
        <end position="83"/>
    </location>
</feature>
<reference evidence="2 3" key="1">
    <citation type="submission" date="2020-07" db="EMBL/GenBank/DDBJ databases">
        <title>Sequencing the genomes of 1000 actinobacteria strains.</title>
        <authorList>
            <person name="Klenk H.-P."/>
        </authorList>
    </citation>
    <scope>NUCLEOTIDE SEQUENCE [LARGE SCALE GENOMIC DNA]</scope>
    <source>
        <strain evidence="2 3">DSM 45975</strain>
    </source>
</reference>
<evidence type="ECO:0000313" key="2">
    <source>
        <dbReference type="EMBL" id="MBA8823935.1"/>
    </source>
</evidence>
<dbReference type="EMBL" id="JACGWZ010000001">
    <property type="protein sequence ID" value="MBA8823935.1"/>
    <property type="molecule type" value="Genomic_DNA"/>
</dbReference>
<proteinExistence type="predicted"/>
<name>A0A839DX52_9PSEU</name>
<evidence type="ECO:0000256" key="1">
    <source>
        <dbReference type="SAM" id="MobiDB-lite"/>
    </source>
</evidence>
<dbReference type="RefSeq" id="WP_182543133.1">
    <property type="nucleotide sequence ID" value="NZ_JACGWZ010000001.1"/>
</dbReference>
<feature type="region of interest" description="Disordered" evidence="1">
    <location>
        <begin position="41"/>
        <end position="83"/>
    </location>
</feature>
<dbReference type="Proteomes" id="UP000569329">
    <property type="component" value="Unassembled WGS sequence"/>
</dbReference>
<dbReference type="AlphaFoldDB" id="A0A839DX52"/>
<evidence type="ECO:0000313" key="3">
    <source>
        <dbReference type="Proteomes" id="UP000569329"/>
    </source>
</evidence>
<comment type="caution">
    <text evidence="2">The sequence shown here is derived from an EMBL/GenBank/DDBJ whole genome shotgun (WGS) entry which is preliminary data.</text>
</comment>